<evidence type="ECO:0000256" key="1">
    <source>
        <dbReference type="SAM" id="Phobius"/>
    </source>
</evidence>
<reference evidence="2 3" key="1">
    <citation type="submission" date="2020-04" db="EMBL/GenBank/DDBJ databases">
        <title>Genome sequencing of novel species.</title>
        <authorList>
            <person name="Heo J."/>
            <person name="Kim S.-J."/>
            <person name="Kim J.-S."/>
            <person name="Hong S.-B."/>
            <person name="Kwon S.-W."/>
        </authorList>
    </citation>
    <scope>NUCLEOTIDE SEQUENCE [LARGE SCALE GENOMIC DNA]</scope>
    <source>
        <strain evidence="2 3">GN2-R2</strain>
    </source>
</reference>
<dbReference type="KEGG" id="mfy:HH212_22285"/>
<dbReference type="Proteomes" id="UP000502415">
    <property type="component" value="Chromosome"/>
</dbReference>
<evidence type="ECO:0008006" key="4">
    <source>
        <dbReference type="Google" id="ProtNLM"/>
    </source>
</evidence>
<evidence type="ECO:0000313" key="3">
    <source>
        <dbReference type="Proteomes" id="UP000502415"/>
    </source>
</evidence>
<keyword evidence="1" id="KW-0472">Membrane</keyword>
<keyword evidence="1" id="KW-1133">Transmembrane helix</keyword>
<dbReference type="EMBL" id="CP051685">
    <property type="protein sequence ID" value="QJE02412.1"/>
    <property type="molecule type" value="Genomic_DNA"/>
</dbReference>
<feature type="transmembrane region" description="Helical" evidence="1">
    <location>
        <begin position="38"/>
        <end position="60"/>
    </location>
</feature>
<gene>
    <name evidence="2" type="ORF">HH212_22285</name>
</gene>
<name>A0A7Z2ZVR6_9BURK</name>
<dbReference type="AlphaFoldDB" id="A0A7Z2ZVR6"/>
<keyword evidence="1" id="KW-0812">Transmembrane</keyword>
<feature type="transmembrane region" description="Helical" evidence="1">
    <location>
        <begin position="14"/>
        <end position="32"/>
    </location>
</feature>
<keyword evidence="3" id="KW-1185">Reference proteome</keyword>
<accession>A0A7Z2ZVR6</accession>
<feature type="transmembrane region" description="Helical" evidence="1">
    <location>
        <begin position="106"/>
        <end position="126"/>
    </location>
</feature>
<evidence type="ECO:0000313" key="2">
    <source>
        <dbReference type="EMBL" id="QJE02412.1"/>
    </source>
</evidence>
<dbReference type="RefSeq" id="WP_170204499.1">
    <property type="nucleotide sequence ID" value="NZ_CP051685.1"/>
</dbReference>
<sequence length="128" mass="14448">MYEKQVARAYHKELWTAIVVYIVLLMGSIKFGRPLAEGALRTVVLLLPMIGFGLMIRAVARQVRRVDEYQRLRMLESIGLAFAITGAVTFSYGFLETAGFPHISMFSVWMVMGASWALVGIARAWFDK</sequence>
<protein>
    <recommendedName>
        <fullName evidence="4">Transmembrane protein</fullName>
    </recommendedName>
</protein>
<proteinExistence type="predicted"/>
<feature type="transmembrane region" description="Helical" evidence="1">
    <location>
        <begin position="72"/>
        <end position="94"/>
    </location>
</feature>
<organism evidence="2 3">
    <name type="scientific">Massilia forsythiae</name>
    <dbReference type="NCBI Taxonomy" id="2728020"/>
    <lineage>
        <taxon>Bacteria</taxon>
        <taxon>Pseudomonadati</taxon>
        <taxon>Pseudomonadota</taxon>
        <taxon>Betaproteobacteria</taxon>
        <taxon>Burkholderiales</taxon>
        <taxon>Oxalobacteraceae</taxon>
        <taxon>Telluria group</taxon>
        <taxon>Massilia</taxon>
    </lineage>
</organism>